<proteinExistence type="predicted"/>
<dbReference type="GO" id="GO:0019898">
    <property type="term" value="C:extrinsic component of membrane"/>
    <property type="evidence" value="ECO:0007669"/>
    <property type="project" value="InterPro"/>
</dbReference>
<dbReference type="RefSeq" id="XP_024368472.1">
    <property type="nucleotide sequence ID" value="XM_024512704.2"/>
</dbReference>
<accession>A0A2K1L2L6</accession>
<dbReference type="STRING" id="3218.A0A2K1L2L6"/>
<dbReference type="GO" id="GO:0009654">
    <property type="term" value="C:photosystem II oxygen evolving complex"/>
    <property type="evidence" value="ECO:0007669"/>
    <property type="project" value="InterPro"/>
</dbReference>
<feature type="domain" description="PsbP C-terminal" evidence="1">
    <location>
        <begin position="115"/>
        <end position="296"/>
    </location>
</feature>
<dbReference type="PANTHER" id="PTHR31407:SF16">
    <property type="entry name" value="PSBP DOMAIN-CONTAINING PROTEIN 7, CHLOROPLASTIC"/>
    <property type="match status" value="1"/>
</dbReference>
<dbReference type="Gene3D" id="3.40.1000.10">
    <property type="entry name" value="Mog1/PsbP, alpha/beta/alpha sandwich"/>
    <property type="match status" value="1"/>
</dbReference>
<reference evidence="3" key="3">
    <citation type="submission" date="2020-12" db="UniProtKB">
        <authorList>
            <consortium name="EnsemblPlants"/>
        </authorList>
    </citation>
    <scope>IDENTIFICATION</scope>
</reference>
<evidence type="ECO:0000313" key="4">
    <source>
        <dbReference type="Proteomes" id="UP000006727"/>
    </source>
</evidence>
<dbReference type="Pfam" id="PF01789">
    <property type="entry name" value="PsbP"/>
    <property type="match status" value="1"/>
</dbReference>
<dbReference type="EnsemblPlants" id="Pp3c2_22000V3.2">
    <property type="protein sequence ID" value="Pp3c2_22000V3.2"/>
    <property type="gene ID" value="Pp3c2_22000"/>
</dbReference>
<dbReference type="KEGG" id="ppp:112278852"/>
<gene>
    <name evidence="3" type="primary">LOC112278852</name>
    <name evidence="2" type="ORF">PHYPA_003063</name>
</gene>
<dbReference type="GO" id="GO:0009543">
    <property type="term" value="C:chloroplast thylakoid lumen"/>
    <property type="evidence" value="ECO:0007669"/>
    <property type="project" value="EnsemblPlants"/>
</dbReference>
<dbReference type="EMBL" id="ABEU02000002">
    <property type="protein sequence ID" value="PNR60270.1"/>
    <property type="molecule type" value="Genomic_DNA"/>
</dbReference>
<reference evidence="2 4" key="2">
    <citation type="journal article" date="2018" name="Plant J.">
        <title>The Physcomitrella patens chromosome-scale assembly reveals moss genome structure and evolution.</title>
        <authorList>
            <person name="Lang D."/>
            <person name="Ullrich K.K."/>
            <person name="Murat F."/>
            <person name="Fuchs J."/>
            <person name="Jenkins J."/>
            <person name="Haas F.B."/>
            <person name="Piednoel M."/>
            <person name="Gundlach H."/>
            <person name="Van Bel M."/>
            <person name="Meyberg R."/>
            <person name="Vives C."/>
            <person name="Morata J."/>
            <person name="Symeonidi A."/>
            <person name="Hiss M."/>
            <person name="Muchero W."/>
            <person name="Kamisugi Y."/>
            <person name="Saleh O."/>
            <person name="Blanc G."/>
            <person name="Decker E.L."/>
            <person name="van Gessel N."/>
            <person name="Grimwood J."/>
            <person name="Hayes R.D."/>
            <person name="Graham S.W."/>
            <person name="Gunter L.E."/>
            <person name="McDaniel S.F."/>
            <person name="Hoernstein S.N.W."/>
            <person name="Larsson A."/>
            <person name="Li F.W."/>
            <person name="Perroud P.F."/>
            <person name="Phillips J."/>
            <person name="Ranjan P."/>
            <person name="Rokshar D.S."/>
            <person name="Rothfels C.J."/>
            <person name="Schneider L."/>
            <person name="Shu S."/>
            <person name="Stevenson D.W."/>
            <person name="Thummler F."/>
            <person name="Tillich M."/>
            <person name="Villarreal Aguilar J.C."/>
            <person name="Widiez T."/>
            <person name="Wong G.K."/>
            <person name="Wymore A."/>
            <person name="Zhang Y."/>
            <person name="Zimmer A.D."/>
            <person name="Quatrano R.S."/>
            <person name="Mayer K.F.X."/>
            <person name="Goodstein D."/>
            <person name="Casacuberta J.M."/>
            <person name="Vandepoele K."/>
            <person name="Reski R."/>
            <person name="Cuming A.C."/>
            <person name="Tuskan G.A."/>
            <person name="Maumus F."/>
            <person name="Salse J."/>
            <person name="Schmutz J."/>
            <person name="Rensing S.A."/>
        </authorList>
    </citation>
    <scope>NUCLEOTIDE SEQUENCE [LARGE SCALE GENOMIC DNA]</scope>
    <source>
        <strain evidence="3 4">cv. Gransden 2004</strain>
    </source>
</reference>
<dbReference type="PaxDb" id="3218-PP1S125_61V6.1"/>
<reference evidence="2 4" key="1">
    <citation type="journal article" date="2008" name="Science">
        <title>The Physcomitrella genome reveals evolutionary insights into the conquest of land by plants.</title>
        <authorList>
            <person name="Rensing S."/>
            <person name="Lang D."/>
            <person name="Zimmer A."/>
            <person name="Terry A."/>
            <person name="Salamov A."/>
            <person name="Shapiro H."/>
            <person name="Nishiyama T."/>
            <person name="Perroud P.-F."/>
            <person name="Lindquist E."/>
            <person name="Kamisugi Y."/>
            <person name="Tanahashi T."/>
            <person name="Sakakibara K."/>
            <person name="Fujita T."/>
            <person name="Oishi K."/>
            <person name="Shin-I T."/>
            <person name="Kuroki Y."/>
            <person name="Toyoda A."/>
            <person name="Suzuki Y."/>
            <person name="Hashimoto A."/>
            <person name="Yamaguchi K."/>
            <person name="Sugano A."/>
            <person name="Kohara Y."/>
            <person name="Fujiyama A."/>
            <person name="Anterola A."/>
            <person name="Aoki S."/>
            <person name="Ashton N."/>
            <person name="Barbazuk W.B."/>
            <person name="Barker E."/>
            <person name="Bennetzen J."/>
            <person name="Bezanilla M."/>
            <person name="Blankenship R."/>
            <person name="Cho S.H."/>
            <person name="Dutcher S."/>
            <person name="Estelle M."/>
            <person name="Fawcett J.A."/>
            <person name="Gundlach H."/>
            <person name="Hanada K."/>
            <person name="Heyl A."/>
            <person name="Hicks K.A."/>
            <person name="Hugh J."/>
            <person name="Lohr M."/>
            <person name="Mayer K."/>
            <person name="Melkozernov A."/>
            <person name="Murata T."/>
            <person name="Nelson D."/>
            <person name="Pils B."/>
            <person name="Prigge M."/>
            <person name="Reiss B."/>
            <person name="Renner T."/>
            <person name="Rombauts S."/>
            <person name="Rushton P."/>
            <person name="Sanderfoot A."/>
            <person name="Schween G."/>
            <person name="Shiu S.-H."/>
            <person name="Stueber K."/>
            <person name="Theodoulou F.L."/>
            <person name="Tu H."/>
            <person name="Van de Peer Y."/>
            <person name="Verrier P.J."/>
            <person name="Waters E."/>
            <person name="Wood A."/>
            <person name="Yang L."/>
            <person name="Cove D."/>
            <person name="Cuming A."/>
            <person name="Hasebe M."/>
            <person name="Lucas S."/>
            <person name="Mishler D.B."/>
            <person name="Reski R."/>
            <person name="Grigoriev I."/>
            <person name="Quatrano R.S."/>
            <person name="Boore J.L."/>
        </authorList>
    </citation>
    <scope>NUCLEOTIDE SEQUENCE [LARGE SCALE GENOMIC DNA]</scope>
    <source>
        <strain evidence="3 4">cv. Gransden 2004</strain>
    </source>
</reference>
<evidence type="ECO:0000259" key="1">
    <source>
        <dbReference type="Pfam" id="PF01789"/>
    </source>
</evidence>
<dbReference type="EnsemblPlants" id="Pp3c2_22000V3.4">
    <property type="protein sequence ID" value="Pp3c2_22000V3.4"/>
    <property type="gene ID" value="Pp3c2_22000"/>
</dbReference>
<dbReference type="GO" id="GO:0009535">
    <property type="term" value="C:chloroplast thylakoid membrane"/>
    <property type="evidence" value="ECO:0000318"/>
    <property type="project" value="GO_Central"/>
</dbReference>
<protein>
    <recommendedName>
        <fullName evidence="1">PsbP C-terminal domain-containing protein</fullName>
    </recommendedName>
</protein>
<dbReference type="AlphaFoldDB" id="A0A2K1L2L6"/>
<dbReference type="OrthoDB" id="414405at2759"/>
<dbReference type="NCBIfam" id="NF040946">
    <property type="entry name" value="PSII_PsbP"/>
    <property type="match status" value="1"/>
</dbReference>
<evidence type="ECO:0000313" key="3">
    <source>
        <dbReference type="EnsemblPlants" id="Pp3c2_22000V3.1"/>
    </source>
</evidence>
<dbReference type="SUPFAM" id="SSF55724">
    <property type="entry name" value="Mog1p/PsbP-like"/>
    <property type="match status" value="1"/>
</dbReference>
<dbReference type="Gramene" id="Pp3c2_22000V3.2">
    <property type="protein sequence ID" value="Pp3c2_22000V3.2"/>
    <property type="gene ID" value="Pp3c2_22000"/>
</dbReference>
<keyword evidence="4" id="KW-1185">Reference proteome</keyword>
<dbReference type="GO" id="GO:0005509">
    <property type="term" value="F:calcium ion binding"/>
    <property type="evidence" value="ECO:0007669"/>
    <property type="project" value="InterPro"/>
</dbReference>
<dbReference type="GO" id="GO:0048564">
    <property type="term" value="P:photosystem I assembly"/>
    <property type="evidence" value="ECO:0000318"/>
    <property type="project" value="GO_Central"/>
</dbReference>
<evidence type="ECO:0000313" key="2">
    <source>
        <dbReference type="EMBL" id="PNR60270.1"/>
    </source>
</evidence>
<dbReference type="Gramene" id="Pp3c2_22000V3.4">
    <property type="protein sequence ID" value="Pp3c2_22000V3.4"/>
    <property type="gene ID" value="Pp3c2_22000"/>
</dbReference>
<dbReference type="InterPro" id="IPR002683">
    <property type="entry name" value="PsbP_C"/>
</dbReference>
<dbReference type="RefSeq" id="XP_024368473.1">
    <property type="nucleotide sequence ID" value="XM_024512705.2"/>
</dbReference>
<dbReference type="FunCoup" id="A0A2K1L2L6">
    <property type="interactions" value="1354"/>
</dbReference>
<dbReference type="PANTHER" id="PTHR31407">
    <property type="match status" value="1"/>
</dbReference>
<dbReference type="Proteomes" id="UP000006727">
    <property type="component" value="Chromosome 2"/>
</dbReference>
<name>A0A2K1L2L6_PHYPA</name>
<sequence length="301" mass="32990">MAISCFALSSNFSLASSRLLHSKQSVVRRSSASVVVVRSLKDEQEAPSTSTRIDFDGKLPLFAPSVFRRRFILGTITGTALALGADFLGSTSAILSLNPELFRGLRVDVLYPIGGYKRCLETSQGFEFIFPKTWVGDQTLLYRAVQRGERERSLDLPPIRQPSKRRLTEPIVAFGPPGTLGELNVSVVVAPVAQGFTLEKLGNPTEAGITILKRSIAPEGSNKVAELIDAAARRDDAGVTYYTLEYTVRGPSFYRHNVAVYAVSSSAELYTLSAQSPETMWSDVRNQFKIISDSFRLVSSI</sequence>
<dbReference type="EnsemblPlants" id="Pp3c2_22000V3.1">
    <property type="protein sequence ID" value="Pp3c2_22000V3.1"/>
    <property type="gene ID" value="Pp3c2_22000"/>
</dbReference>
<dbReference type="InterPro" id="IPR016123">
    <property type="entry name" value="Mog1/PsbP_a/b/a-sand"/>
</dbReference>
<dbReference type="GeneID" id="112278852"/>
<organism evidence="2">
    <name type="scientific">Physcomitrium patens</name>
    <name type="common">Spreading-leaved earth moss</name>
    <name type="synonym">Physcomitrella patens</name>
    <dbReference type="NCBI Taxonomy" id="3218"/>
    <lineage>
        <taxon>Eukaryota</taxon>
        <taxon>Viridiplantae</taxon>
        <taxon>Streptophyta</taxon>
        <taxon>Embryophyta</taxon>
        <taxon>Bryophyta</taxon>
        <taxon>Bryophytina</taxon>
        <taxon>Bryopsida</taxon>
        <taxon>Funariidae</taxon>
        <taxon>Funariales</taxon>
        <taxon>Funariaceae</taxon>
        <taxon>Physcomitrium</taxon>
    </lineage>
</organism>
<dbReference type="OMA" id="VLYPIQG"/>
<dbReference type="Gramene" id="Pp3c2_22000V3.1">
    <property type="protein sequence ID" value="Pp3c2_22000V3.1"/>
    <property type="gene ID" value="Pp3c2_22000"/>
</dbReference>